<reference evidence="3" key="1">
    <citation type="submission" date="2025-08" db="UniProtKB">
        <authorList>
            <consortium name="RefSeq"/>
        </authorList>
    </citation>
    <scope>IDENTIFICATION</scope>
</reference>
<evidence type="ECO:0000256" key="1">
    <source>
        <dbReference type="SAM" id="MobiDB-lite"/>
    </source>
</evidence>
<feature type="compositionally biased region" description="Basic and acidic residues" evidence="1">
    <location>
        <begin position="8"/>
        <end position="24"/>
    </location>
</feature>
<evidence type="ECO:0000313" key="2">
    <source>
        <dbReference type="Proteomes" id="UP000515126"/>
    </source>
</evidence>
<dbReference type="AlphaFoldDB" id="A0A6P7QJ80"/>
<organism evidence="2 3">
    <name type="scientific">Mus caroli</name>
    <name type="common">Ryukyu mouse</name>
    <name type="synonym">Ricefield mouse</name>
    <dbReference type="NCBI Taxonomy" id="10089"/>
    <lineage>
        <taxon>Eukaryota</taxon>
        <taxon>Metazoa</taxon>
        <taxon>Chordata</taxon>
        <taxon>Craniata</taxon>
        <taxon>Vertebrata</taxon>
        <taxon>Euteleostomi</taxon>
        <taxon>Mammalia</taxon>
        <taxon>Eutheria</taxon>
        <taxon>Euarchontoglires</taxon>
        <taxon>Glires</taxon>
        <taxon>Rodentia</taxon>
        <taxon>Myomorpha</taxon>
        <taxon>Muroidea</taxon>
        <taxon>Muridae</taxon>
        <taxon>Murinae</taxon>
        <taxon>Mus</taxon>
        <taxon>Mus</taxon>
    </lineage>
</organism>
<sequence length="102" mass="11817">MQGQGQKLSEDGMHSGKHSPEAPAKHLKFIARAVMVQEGNMEGEQNPHHLTAVIKPRQYYEKPCDCHRQNSYETCWRIHNMEMARNINFLMQKNRADPRLGC</sequence>
<dbReference type="GeneID" id="115029583"/>
<dbReference type="RefSeq" id="XP_029326599.1">
    <property type="nucleotide sequence ID" value="XM_029470739.1"/>
</dbReference>
<accession>A0A6P7QJ80</accession>
<dbReference type="Proteomes" id="UP000515126">
    <property type="component" value="Chromosome 16"/>
</dbReference>
<protein>
    <submittedName>
        <fullName evidence="3">28S ribosomal protein S21, mitochondrial-like</fullName>
    </submittedName>
</protein>
<dbReference type="KEGG" id="mcal:115029583"/>
<name>A0A6P7QJ80_MUSCR</name>
<feature type="region of interest" description="Disordered" evidence="1">
    <location>
        <begin position="1"/>
        <end position="25"/>
    </location>
</feature>
<evidence type="ECO:0000313" key="3">
    <source>
        <dbReference type="RefSeq" id="XP_029326599.1"/>
    </source>
</evidence>
<proteinExistence type="predicted"/>
<keyword evidence="2" id="KW-1185">Reference proteome</keyword>
<gene>
    <name evidence="3" type="primary">LOC115029583</name>
</gene>